<dbReference type="RefSeq" id="WP_037289788.1">
    <property type="nucleotide sequence ID" value="NZ_JEOB01000004.1"/>
</dbReference>
<dbReference type="InterPro" id="IPR048466">
    <property type="entry name" value="DNA_pol3_delta-like_C"/>
</dbReference>
<dbReference type="SUPFAM" id="SSF52540">
    <property type="entry name" value="P-loop containing nucleoside triphosphate hydrolases"/>
    <property type="match status" value="1"/>
</dbReference>
<feature type="domain" description="DNA polymerase III delta subunit-like C-terminal" evidence="10">
    <location>
        <begin position="222"/>
        <end position="337"/>
    </location>
</feature>
<evidence type="ECO:0000256" key="3">
    <source>
        <dbReference type="ARBA" id="ARBA00022679"/>
    </source>
</evidence>
<dbReference type="Proteomes" id="UP000021369">
    <property type="component" value="Unassembled WGS sequence"/>
</dbReference>
<dbReference type="Gene3D" id="1.10.8.60">
    <property type="match status" value="1"/>
</dbReference>
<sequence>MAVSNTSNITKDIKNGEAASLYYFYGHDTASIESYTKWLINKLCPKDAQFMNFHKFEGKGLDIPALVDACEALPMFAERVVIAINDLRMEDISKEDGDALRKIVSNLSETTTVIIYATGVDLYKNKRNLTDKNKRFCDHCAKYGEVVDFAYKSAGELGRSIAAALQKNGCAIDKRTAEYLAECCGCDSAYIKQEIDKLSAYAQGRSVTKEDIDTICVKHIESDGYELAMNILNNNAKYVYNRLSELAKQDYDAYEIVSIIGFSLTDIYRAKLARSSGLAAADACKDFGYAKNREFAVKKAFQICGSISLTKIREVLKIMSQTDLTMKTTSLDKKGAMLVLEQRVAECFMAGNGRV</sequence>
<dbReference type="EMBL" id="JEOB01000004">
    <property type="protein sequence ID" value="EXM37842.1"/>
    <property type="molecule type" value="Genomic_DNA"/>
</dbReference>
<evidence type="ECO:0000256" key="8">
    <source>
        <dbReference type="ARBA" id="ARBA00049244"/>
    </source>
</evidence>
<feature type="domain" description="DNA polymerase III delta N-terminal" evidence="9">
    <location>
        <begin position="22"/>
        <end position="131"/>
    </location>
</feature>
<evidence type="ECO:0000256" key="1">
    <source>
        <dbReference type="ARBA" id="ARBA00012417"/>
    </source>
</evidence>
<keyword evidence="6" id="KW-0239">DNA-directed DNA polymerase</keyword>
<keyword evidence="5" id="KW-0235">DNA replication</keyword>
<evidence type="ECO:0000256" key="7">
    <source>
        <dbReference type="ARBA" id="ARBA00034754"/>
    </source>
</evidence>
<comment type="similarity">
    <text evidence="7">Belongs to the DNA polymerase HolA subunit family.</text>
</comment>
<dbReference type="EC" id="2.7.7.7" evidence="1"/>
<dbReference type="InterPro" id="IPR005790">
    <property type="entry name" value="DNA_polIII_delta"/>
</dbReference>
<comment type="catalytic activity">
    <reaction evidence="8">
        <text>DNA(n) + a 2'-deoxyribonucleoside 5'-triphosphate = DNA(n+1) + diphosphate</text>
        <dbReference type="Rhea" id="RHEA:22508"/>
        <dbReference type="Rhea" id="RHEA-COMP:17339"/>
        <dbReference type="Rhea" id="RHEA-COMP:17340"/>
        <dbReference type="ChEBI" id="CHEBI:33019"/>
        <dbReference type="ChEBI" id="CHEBI:61560"/>
        <dbReference type="ChEBI" id="CHEBI:173112"/>
        <dbReference type="EC" id="2.7.7.7"/>
    </reaction>
</comment>
<dbReference type="PATRIC" id="fig|1341156.4.peg.2822"/>
<protein>
    <recommendedName>
        <fullName evidence="2">DNA polymerase III subunit delta</fullName>
        <ecNumber evidence="1">2.7.7.7</ecNumber>
    </recommendedName>
</protein>
<dbReference type="PANTHER" id="PTHR34388:SF1">
    <property type="entry name" value="DNA POLYMERASE III SUBUNIT DELTA"/>
    <property type="match status" value="1"/>
</dbReference>
<evidence type="ECO:0000256" key="5">
    <source>
        <dbReference type="ARBA" id="ARBA00022705"/>
    </source>
</evidence>
<dbReference type="SUPFAM" id="SSF48019">
    <property type="entry name" value="post-AAA+ oligomerization domain-like"/>
    <property type="match status" value="1"/>
</dbReference>
<dbReference type="Gene3D" id="1.20.272.10">
    <property type="match status" value="1"/>
</dbReference>
<evidence type="ECO:0000259" key="9">
    <source>
        <dbReference type="Pfam" id="PF06144"/>
    </source>
</evidence>
<accession>A0A011UXA3</accession>
<name>A0A011UXA3_RUMAL</name>
<dbReference type="Gene3D" id="3.40.50.300">
    <property type="entry name" value="P-loop containing nucleotide triphosphate hydrolases"/>
    <property type="match status" value="1"/>
</dbReference>
<dbReference type="InterPro" id="IPR027417">
    <property type="entry name" value="P-loop_NTPase"/>
</dbReference>
<dbReference type="NCBIfam" id="TIGR01128">
    <property type="entry name" value="holA"/>
    <property type="match status" value="1"/>
</dbReference>
<dbReference type="Pfam" id="PF06144">
    <property type="entry name" value="DNA_pol3_delta"/>
    <property type="match status" value="1"/>
</dbReference>
<dbReference type="GO" id="GO:0003887">
    <property type="term" value="F:DNA-directed DNA polymerase activity"/>
    <property type="evidence" value="ECO:0007669"/>
    <property type="project" value="UniProtKB-KW"/>
</dbReference>
<evidence type="ECO:0000313" key="12">
    <source>
        <dbReference type="Proteomes" id="UP000021369"/>
    </source>
</evidence>
<evidence type="ECO:0000256" key="2">
    <source>
        <dbReference type="ARBA" id="ARBA00017703"/>
    </source>
</evidence>
<keyword evidence="4" id="KW-0548">Nucleotidyltransferase</keyword>
<reference evidence="11 12" key="1">
    <citation type="submission" date="2013-06" db="EMBL/GenBank/DDBJ databases">
        <title>Rumen cellulosomics: divergent fiber-degrading strategies revealed by comparative genome-wide analysis of six Ruminococcal strains.</title>
        <authorList>
            <person name="Dassa B."/>
            <person name="Borovok I."/>
            <person name="Lamed R."/>
            <person name="Flint H."/>
            <person name="Yeoman C.J."/>
            <person name="White B."/>
            <person name="Bayer E.A."/>
        </authorList>
    </citation>
    <scope>NUCLEOTIDE SEQUENCE [LARGE SCALE GENOMIC DNA]</scope>
    <source>
        <strain evidence="11 12">SY3</strain>
    </source>
</reference>
<gene>
    <name evidence="11" type="ORF">RASY3_16115</name>
</gene>
<keyword evidence="12" id="KW-1185">Reference proteome</keyword>
<keyword evidence="3" id="KW-0808">Transferase</keyword>
<dbReference type="InterPro" id="IPR008921">
    <property type="entry name" value="DNA_pol3_clamp-load_cplx_C"/>
</dbReference>
<evidence type="ECO:0000256" key="6">
    <source>
        <dbReference type="ARBA" id="ARBA00022932"/>
    </source>
</evidence>
<organism evidence="11 12">
    <name type="scientific">Ruminococcus albus SY3</name>
    <dbReference type="NCBI Taxonomy" id="1341156"/>
    <lineage>
        <taxon>Bacteria</taxon>
        <taxon>Bacillati</taxon>
        <taxon>Bacillota</taxon>
        <taxon>Clostridia</taxon>
        <taxon>Eubacteriales</taxon>
        <taxon>Oscillospiraceae</taxon>
        <taxon>Ruminococcus</taxon>
    </lineage>
</organism>
<dbReference type="AlphaFoldDB" id="A0A011UXA3"/>
<dbReference type="GO" id="GO:0006261">
    <property type="term" value="P:DNA-templated DNA replication"/>
    <property type="evidence" value="ECO:0007669"/>
    <property type="project" value="TreeGrafter"/>
</dbReference>
<evidence type="ECO:0000256" key="4">
    <source>
        <dbReference type="ARBA" id="ARBA00022695"/>
    </source>
</evidence>
<evidence type="ECO:0000259" key="10">
    <source>
        <dbReference type="Pfam" id="PF21694"/>
    </source>
</evidence>
<dbReference type="OrthoDB" id="9775929at2"/>
<dbReference type="PANTHER" id="PTHR34388">
    <property type="entry name" value="DNA POLYMERASE III SUBUNIT DELTA"/>
    <property type="match status" value="1"/>
</dbReference>
<dbReference type="Pfam" id="PF21694">
    <property type="entry name" value="DNA_pol3_delta_C"/>
    <property type="match status" value="1"/>
</dbReference>
<comment type="caution">
    <text evidence="11">The sequence shown here is derived from an EMBL/GenBank/DDBJ whole genome shotgun (WGS) entry which is preliminary data.</text>
</comment>
<evidence type="ECO:0000313" key="11">
    <source>
        <dbReference type="EMBL" id="EXM37842.1"/>
    </source>
</evidence>
<dbReference type="GO" id="GO:0009360">
    <property type="term" value="C:DNA polymerase III complex"/>
    <property type="evidence" value="ECO:0007669"/>
    <property type="project" value="InterPro"/>
</dbReference>
<dbReference type="InterPro" id="IPR010372">
    <property type="entry name" value="DNA_pol3_delta_N"/>
</dbReference>
<dbReference type="GO" id="GO:0003677">
    <property type="term" value="F:DNA binding"/>
    <property type="evidence" value="ECO:0007669"/>
    <property type="project" value="InterPro"/>
</dbReference>
<proteinExistence type="inferred from homology"/>